<feature type="domain" description="Cyclic nucleotide-binding" evidence="7">
    <location>
        <begin position="285"/>
        <end position="415"/>
    </location>
</feature>
<dbReference type="Pfam" id="PF00027">
    <property type="entry name" value="cNMP_binding"/>
    <property type="match status" value="1"/>
</dbReference>
<dbReference type="CDD" id="cd00038">
    <property type="entry name" value="CAP_ED"/>
    <property type="match status" value="1"/>
</dbReference>
<dbReference type="GO" id="GO:0005829">
    <property type="term" value="C:cytosol"/>
    <property type="evidence" value="ECO:0007669"/>
    <property type="project" value="TreeGrafter"/>
</dbReference>
<dbReference type="InterPro" id="IPR050397">
    <property type="entry name" value="Env_Response_Regulators"/>
</dbReference>
<dbReference type="InterPro" id="IPR000595">
    <property type="entry name" value="cNMP-bd_dom"/>
</dbReference>
<sequence length="429" mass="48418">MNIILRKIKSVVKTFLQRLFIAMQLYGENGLANHAAACAYGFLLSMAPMLLLLAFFIFYVFNPSPTAITAFIGNIPFFASIFDERWLSSDFFSIKVSGISGIISILSILWAGRILALSMQRGLKIIFPAEKNRNPITNNLVTIAIETSVIIFVLIAIVSSRMAFSLYRFFDFMPKTSILQFITSYTGGKISYIILLGIAMFLAYVFIPVSPPRKLSAFRGMLFGIAAYFCTALLLGFIIDKARFNLLYGTLGNMIVLLVNVYFFFYFFFLGAQLSYVIDYFDALLFSKLRRNENTRLIYKFFYPVGGNLVKYIRYFKKDEIIVSQGDNVEEIYYLLDGEVEILFKTPAGSSNSAGTLKAGSFFGEMGYLLSEGRTATVKANTDVAAFALPLSLFDAILKNDNKLDRVLIEDISRRLKERNEQIVKMNNS</sequence>
<dbReference type="Pfam" id="PF03631">
    <property type="entry name" value="Virul_fac_BrkB"/>
    <property type="match status" value="1"/>
</dbReference>
<dbReference type="PROSITE" id="PS50042">
    <property type="entry name" value="CNMP_BINDING_3"/>
    <property type="match status" value="1"/>
</dbReference>
<evidence type="ECO:0000256" key="4">
    <source>
        <dbReference type="ARBA" id="ARBA00022989"/>
    </source>
</evidence>
<organism evidence="8">
    <name type="scientific">uncultured bacterium contig00049</name>
    <dbReference type="NCBI Taxonomy" id="1181534"/>
    <lineage>
        <taxon>Bacteria</taxon>
        <taxon>environmental samples</taxon>
    </lineage>
</organism>
<evidence type="ECO:0000256" key="2">
    <source>
        <dbReference type="ARBA" id="ARBA00022475"/>
    </source>
</evidence>
<keyword evidence="3 6" id="KW-0812">Transmembrane</keyword>
<protein>
    <submittedName>
        <fullName evidence="8">Ribonuclease BN-like family protein</fullName>
    </submittedName>
</protein>
<dbReference type="PANTHER" id="PTHR24567:SF26">
    <property type="entry name" value="REGULATORY PROTEIN YEIL"/>
    <property type="match status" value="1"/>
</dbReference>
<dbReference type="SMART" id="SM00100">
    <property type="entry name" value="cNMP"/>
    <property type="match status" value="1"/>
</dbReference>
<dbReference type="InterPro" id="IPR014710">
    <property type="entry name" value="RmlC-like_jellyroll"/>
</dbReference>
<comment type="subcellular location">
    <subcellularLocation>
        <location evidence="1">Cell membrane</location>
        <topology evidence="1">Multi-pass membrane protein</topology>
    </subcellularLocation>
</comment>
<dbReference type="InterPro" id="IPR018490">
    <property type="entry name" value="cNMP-bd_dom_sf"/>
</dbReference>
<accession>A0A806KC47</accession>
<dbReference type="GO" id="GO:0005886">
    <property type="term" value="C:plasma membrane"/>
    <property type="evidence" value="ECO:0007669"/>
    <property type="project" value="UniProtKB-SubCell"/>
</dbReference>
<feature type="transmembrane region" description="Helical" evidence="6">
    <location>
        <begin position="140"/>
        <end position="170"/>
    </location>
</feature>
<dbReference type="SUPFAM" id="SSF51206">
    <property type="entry name" value="cAMP-binding domain-like"/>
    <property type="match status" value="1"/>
</dbReference>
<evidence type="ECO:0000313" key="8">
    <source>
        <dbReference type="EMBL" id="AGS52156.1"/>
    </source>
</evidence>
<feature type="transmembrane region" description="Helical" evidence="6">
    <location>
        <begin position="221"/>
        <end position="239"/>
    </location>
</feature>
<evidence type="ECO:0000256" key="3">
    <source>
        <dbReference type="ARBA" id="ARBA00022692"/>
    </source>
</evidence>
<keyword evidence="4 6" id="KW-1133">Transmembrane helix</keyword>
<dbReference type="AlphaFoldDB" id="A0A806KC47"/>
<evidence type="ECO:0000256" key="1">
    <source>
        <dbReference type="ARBA" id="ARBA00004651"/>
    </source>
</evidence>
<evidence type="ECO:0000259" key="7">
    <source>
        <dbReference type="PROSITE" id="PS50042"/>
    </source>
</evidence>
<feature type="transmembrane region" description="Helical" evidence="6">
    <location>
        <begin position="39"/>
        <end position="61"/>
    </location>
</feature>
<dbReference type="GO" id="GO:0003700">
    <property type="term" value="F:DNA-binding transcription factor activity"/>
    <property type="evidence" value="ECO:0007669"/>
    <property type="project" value="TreeGrafter"/>
</dbReference>
<evidence type="ECO:0000256" key="6">
    <source>
        <dbReference type="SAM" id="Phobius"/>
    </source>
</evidence>
<evidence type="ECO:0000256" key="5">
    <source>
        <dbReference type="ARBA" id="ARBA00023136"/>
    </source>
</evidence>
<dbReference type="PANTHER" id="PTHR24567">
    <property type="entry name" value="CRP FAMILY TRANSCRIPTIONAL REGULATORY PROTEIN"/>
    <property type="match status" value="1"/>
</dbReference>
<dbReference type="InterPro" id="IPR017039">
    <property type="entry name" value="Virul_fac_BrkB"/>
</dbReference>
<reference evidence="8" key="1">
    <citation type="submission" date="2012-03" db="EMBL/GenBank/DDBJ databases">
        <title>Functional metagenomics reveals considerable lignocellulase gene clusters in the gut microbiome of a wood-feeding higher termite.</title>
        <authorList>
            <person name="Liu N."/>
        </authorList>
    </citation>
    <scope>NUCLEOTIDE SEQUENCE</scope>
</reference>
<proteinExistence type="predicted"/>
<keyword evidence="2" id="KW-1003">Cell membrane</keyword>
<keyword evidence="5 6" id="KW-0472">Membrane</keyword>
<feature type="transmembrane region" description="Helical" evidence="6">
    <location>
        <begin position="96"/>
        <end position="119"/>
    </location>
</feature>
<dbReference type="Gene3D" id="2.60.120.10">
    <property type="entry name" value="Jelly Rolls"/>
    <property type="match status" value="1"/>
</dbReference>
<name>A0A806KC47_9BACT</name>
<dbReference type="EMBL" id="JQ844184">
    <property type="protein sequence ID" value="AGS52156.1"/>
    <property type="molecule type" value="Genomic_DNA"/>
</dbReference>
<feature type="transmembrane region" description="Helical" evidence="6">
    <location>
        <begin position="190"/>
        <end position="209"/>
    </location>
</feature>